<dbReference type="PANTHER" id="PTHR11533">
    <property type="entry name" value="PROTEASE M1 ZINC METALLOPROTEASE"/>
    <property type="match status" value="1"/>
</dbReference>
<accession>A0A975AU53</accession>
<dbReference type="CDD" id="cd09603">
    <property type="entry name" value="M1_APN_like"/>
    <property type="match status" value="1"/>
</dbReference>
<dbReference type="EC" id="3.4.11.2" evidence="4"/>
<dbReference type="InterPro" id="IPR001930">
    <property type="entry name" value="Peptidase_M1"/>
</dbReference>
<dbReference type="SUPFAM" id="SSF55486">
    <property type="entry name" value="Metalloproteases ('zincins'), catalytic domain"/>
    <property type="match status" value="1"/>
</dbReference>
<reference evidence="14 15" key="1">
    <citation type="submission" date="2021-03" db="EMBL/GenBank/DDBJ databases">
        <title>Lysobacter sp. nov. isolated from soil of gangwondo yeongwol, south Korea.</title>
        <authorList>
            <person name="Kim K.R."/>
            <person name="Kim K.H."/>
            <person name="Jeon C.O."/>
        </authorList>
    </citation>
    <scope>NUCLEOTIDE SEQUENCE [LARGE SCALE GENOMIC DNA]</scope>
    <source>
        <strain evidence="14 15">R19</strain>
    </source>
</reference>
<evidence type="ECO:0000256" key="1">
    <source>
        <dbReference type="ARBA" id="ARBA00000098"/>
    </source>
</evidence>
<keyword evidence="7" id="KW-0645">Protease</keyword>
<dbReference type="InterPro" id="IPR042097">
    <property type="entry name" value="Aminopeptidase_N-like_N_sf"/>
</dbReference>
<evidence type="ECO:0000259" key="13">
    <source>
        <dbReference type="Pfam" id="PF17900"/>
    </source>
</evidence>
<keyword evidence="10" id="KW-0862">Zinc</keyword>
<evidence type="ECO:0000256" key="9">
    <source>
        <dbReference type="ARBA" id="ARBA00022801"/>
    </source>
</evidence>
<evidence type="ECO:0000256" key="3">
    <source>
        <dbReference type="ARBA" id="ARBA00010136"/>
    </source>
</evidence>
<keyword evidence="6" id="KW-0031">Aminopeptidase</keyword>
<keyword evidence="15" id="KW-1185">Reference proteome</keyword>
<dbReference type="InterPro" id="IPR050344">
    <property type="entry name" value="Peptidase_M1_aminopeptidases"/>
</dbReference>
<dbReference type="InterPro" id="IPR014782">
    <property type="entry name" value="Peptidase_M1_dom"/>
</dbReference>
<dbReference type="Proteomes" id="UP000639274">
    <property type="component" value="Chromosome"/>
</dbReference>
<protein>
    <recommendedName>
        <fullName evidence="5">Aminopeptidase N</fullName>
        <ecNumber evidence="4">3.4.11.2</ecNumber>
    </recommendedName>
</protein>
<dbReference type="Gene3D" id="2.60.40.1730">
    <property type="entry name" value="tricorn interacting facor f3 domain"/>
    <property type="match status" value="1"/>
</dbReference>
<evidence type="ECO:0000256" key="8">
    <source>
        <dbReference type="ARBA" id="ARBA00022723"/>
    </source>
</evidence>
<evidence type="ECO:0000259" key="12">
    <source>
        <dbReference type="Pfam" id="PF01433"/>
    </source>
</evidence>
<evidence type="ECO:0000256" key="10">
    <source>
        <dbReference type="ARBA" id="ARBA00022833"/>
    </source>
</evidence>
<evidence type="ECO:0000313" key="14">
    <source>
        <dbReference type="EMBL" id="QSX79974.1"/>
    </source>
</evidence>
<dbReference type="EMBL" id="CP071518">
    <property type="protein sequence ID" value="QSX79974.1"/>
    <property type="molecule type" value="Genomic_DNA"/>
</dbReference>
<dbReference type="InterPro" id="IPR045357">
    <property type="entry name" value="Aminopeptidase_N-like_N"/>
</dbReference>
<dbReference type="GO" id="GO:0016285">
    <property type="term" value="F:alanyl aminopeptidase activity"/>
    <property type="evidence" value="ECO:0007669"/>
    <property type="project" value="UniProtKB-EC"/>
</dbReference>
<proteinExistence type="inferred from homology"/>
<dbReference type="GO" id="GO:0070006">
    <property type="term" value="F:metalloaminopeptidase activity"/>
    <property type="evidence" value="ECO:0007669"/>
    <property type="project" value="TreeGrafter"/>
</dbReference>
<gene>
    <name evidence="14" type="ORF">I8J32_005675</name>
</gene>
<dbReference type="AlphaFoldDB" id="A0A975AU53"/>
<evidence type="ECO:0000256" key="7">
    <source>
        <dbReference type="ARBA" id="ARBA00022670"/>
    </source>
</evidence>
<sequence length="433" mass="48553">MAPLSAAAAEPSSPRSIDVLHYEARLRPDIPARRLDGRVRIDFRVLAPARTLQFDAGELAVTRVRLGEAALPFERTGHVLRVHVPESLRPGSRGQLAVDYAGTPRYGLEFHPERDEVYTIFSTSQWLVCVDAPDERATLTLSLELPAGLRSAGNGRLVSVRAGEGGRSLHRWRLVEPMPSYVYGFAAARYAAASERVDGIGLHYLAIERSPDELRRVFGDTARMLRFFGMRAGRRYRGDYTQALVASTVGQELAGLSLLSEEYGRRVLDDPTAQALIAHEAAHQWWGNRVTCRDWGHFWLNEGMATFMAAAWIEQRFGPQAYRAQVERWHERLQALRSKGADHALVYAQWTSPSGDDRAVVYQKGAYVLHLLREQLGEEAFWRGVRTYSRAHDGRSVTTADFRAAMETTSGQDLGPFFREWVEGPPLPAAARR</sequence>
<organism evidence="14 15">
    <name type="scientific">Agrilutibacter solisilvae</name>
    <dbReference type="NCBI Taxonomy" id="2763317"/>
    <lineage>
        <taxon>Bacteria</taxon>
        <taxon>Pseudomonadati</taxon>
        <taxon>Pseudomonadota</taxon>
        <taxon>Gammaproteobacteria</taxon>
        <taxon>Lysobacterales</taxon>
        <taxon>Lysobacteraceae</taxon>
        <taxon>Agrilutibacter</taxon>
    </lineage>
</organism>
<dbReference type="GO" id="GO:0042277">
    <property type="term" value="F:peptide binding"/>
    <property type="evidence" value="ECO:0007669"/>
    <property type="project" value="TreeGrafter"/>
</dbReference>
<feature type="domain" description="Aminopeptidase N-like N-terminal" evidence="13">
    <location>
        <begin position="20"/>
        <end position="182"/>
    </location>
</feature>
<evidence type="ECO:0000256" key="11">
    <source>
        <dbReference type="ARBA" id="ARBA00023049"/>
    </source>
</evidence>
<dbReference type="GO" id="GO:0005737">
    <property type="term" value="C:cytoplasm"/>
    <property type="evidence" value="ECO:0007669"/>
    <property type="project" value="TreeGrafter"/>
</dbReference>
<dbReference type="PANTHER" id="PTHR11533:SF174">
    <property type="entry name" value="PUROMYCIN-SENSITIVE AMINOPEPTIDASE-RELATED"/>
    <property type="match status" value="1"/>
</dbReference>
<dbReference type="InterPro" id="IPR027268">
    <property type="entry name" value="Peptidase_M4/M1_CTD_sf"/>
</dbReference>
<dbReference type="GO" id="GO:0005615">
    <property type="term" value="C:extracellular space"/>
    <property type="evidence" value="ECO:0007669"/>
    <property type="project" value="TreeGrafter"/>
</dbReference>
<evidence type="ECO:0000256" key="6">
    <source>
        <dbReference type="ARBA" id="ARBA00022438"/>
    </source>
</evidence>
<dbReference type="GO" id="GO:0043171">
    <property type="term" value="P:peptide catabolic process"/>
    <property type="evidence" value="ECO:0007669"/>
    <property type="project" value="TreeGrafter"/>
</dbReference>
<keyword evidence="9" id="KW-0378">Hydrolase</keyword>
<dbReference type="Pfam" id="PF17900">
    <property type="entry name" value="Peptidase_M1_N"/>
    <property type="match status" value="1"/>
</dbReference>
<feature type="domain" description="Peptidase M1 membrane alanine aminopeptidase" evidence="12">
    <location>
        <begin position="269"/>
        <end position="421"/>
    </location>
</feature>
<keyword evidence="8" id="KW-0479">Metal-binding</keyword>
<comment type="catalytic activity">
    <reaction evidence="1">
        <text>Release of an N-terminal amino acid, Xaa-|-Yaa- from a peptide, amide or arylamide. Xaa is preferably Ala, but may be most amino acids including Pro (slow action). When a terminal hydrophobic residue is followed by a prolyl residue, the two may be released as an intact Xaa-Pro dipeptide.</text>
        <dbReference type="EC" id="3.4.11.2"/>
    </reaction>
</comment>
<dbReference type="GO" id="GO:0008270">
    <property type="term" value="F:zinc ion binding"/>
    <property type="evidence" value="ECO:0007669"/>
    <property type="project" value="InterPro"/>
</dbReference>
<comment type="similarity">
    <text evidence="3">Belongs to the peptidase M1 family.</text>
</comment>
<evidence type="ECO:0000313" key="15">
    <source>
        <dbReference type="Proteomes" id="UP000639274"/>
    </source>
</evidence>
<keyword evidence="11" id="KW-0482">Metalloprotease</keyword>
<dbReference type="SUPFAM" id="SSF63737">
    <property type="entry name" value="Leukotriene A4 hydrolase N-terminal domain"/>
    <property type="match status" value="1"/>
</dbReference>
<dbReference type="Pfam" id="PF01433">
    <property type="entry name" value="Peptidase_M1"/>
    <property type="match status" value="1"/>
</dbReference>
<evidence type="ECO:0000256" key="4">
    <source>
        <dbReference type="ARBA" id="ARBA00012564"/>
    </source>
</evidence>
<dbReference type="KEGG" id="lsf:I8J32_005675"/>
<dbReference type="Gene3D" id="1.10.390.10">
    <property type="entry name" value="Neutral Protease Domain 2"/>
    <property type="match status" value="1"/>
</dbReference>
<comment type="cofactor">
    <cofactor evidence="2">
        <name>Zn(2+)</name>
        <dbReference type="ChEBI" id="CHEBI:29105"/>
    </cofactor>
</comment>
<dbReference type="GO" id="GO:0016020">
    <property type="term" value="C:membrane"/>
    <property type="evidence" value="ECO:0007669"/>
    <property type="project" value="TreeGrafter"/>
</dbReference>
<name>A0A975AU53_9GAMM</name>
<dbReference type="GO" id="GO:0006508">
    <property type="term" value="P:proteolysis"/>
    <property type="evidence" value="ECO:0007669"/>
    <property type="project" value="UniProtKB-KW"/>
</dbReference>
<dbReference type="PRINTS" id="PR00756">
    <property type="entry name" value="ALADIPTASE"/>
</dbReference>
<evidence type="ECO:0000256" key="5">
    <source>
        <dbReference type="ARBA" id="ARBA00015611"/>
    </source>
</evidence>
<evidence type="ECO:0000256" key="2">
    <source>
        <dbReference type="ARBA" id="ARBA00001947"/>
    </source>
</evidence>